<dbReference type="GO" id="GO:0003700">
    <property type="term" value="F:DNA-binding transcription factor activity"/>
    <property type="evidence" value="ECO:0007669"/>
    <property type="project" value="InterPro"/>
</dbReference>
<keyword evidence="1" id="KW-0805">Transcription regulation</keyword>
<keyword evidence="3" id="KW-0804">Transcription</keyword>
<dbReference type="PANTHER" id="PTHR46796:SF2">
    <property type="entry name" value="TRANSCRIPTIONAL REGULATORY PROTEIN"/>
    <property type="match status" value="1"/>
</dbReference>
<evidence type="ECO:0000313" key="5">
    <source>
        <dbReference type="EMBL" id="OYO10765.1"/>
    </source>
</evidence>
<dbReference type="SMART" id="SM00342">
    <property type="entry name" value="HTH_ARAC"/>
    <property type="match status" value="1"/>
</dbReference>
<evidence type="ECO:0000259" key="4">
    <source>
        <dbReference type="PROSITE" id="PS01124"/>
    </source>
</evidence>
<keyword evidence="2" id="KW-0238">DNA-binding</keyword>
<dbReference type="OrthoDB" id="3172070at2"/>
<evidence type="ECO:0000256" key="2">
    <source>
        <dbReference type="ARBA" id="ARBA00023125"/>
    </source>
</evidence>
<accession>A0A255G4G1</accession>
<dbReference type="Pfam" id="PF02311">
    <property type="entry name" value="AraC_binding"/>
    <property type="match status" value="1"/>
</dbReference>
<dbReference type="InterPro" id="IPR037923">
    <property type="entry name" value="HTH-like"/>
</dbReference>
<name>A0A255G4G1_9ACTN</name>
<dbReference type="InterPro" id="IPR018060">
    <property type="entry name" value="HTH_AraC"/>
</dbReference>
<dbReference type="PANTHER" id="PTHR46796">
    <property type="entry name" value="HTH-TYPE TRANSCRIPTIONAL ACTIVATOR RHAS-RELATED"/>
    <property type="match status" value="1"/>
</dbReference>
<evidence type="ECO:0000256" key="1">
    <source>
        <dbReference type="ARBA" id="ARBA00023015"/>
    </source>
</evidence>
<feature type="domain" description="HTH araC/xylS-type" evidence="4">
    <location>
        <begin position="166"/>
        <end position="267"/>
    </location>
</feature>
<dbReference type="AlphaFoldDB" id="A0A255G4G1"/>
<dbReference type="SUPFAM" id="SSF51215">
    <property type="entry name" value="Regulatory protein AraC"/>
    <property type="match status" value="1"/>
</dbReference>
<sequence>MSGGPTDAVLAFRPQIAGVAEVLHARWRAHSYPAHTHSTWTVLIVDAGAIGYDVDRRHALAPPRSGVTVLPPHVPHDGHALTDRGFAKRVLYLEEDQFDPARIGRLVDAPLIEDPALRDQVGRIHRALGRHDDLEAAERLALVIERLGWHLAGRPEHGHATATPAPRLAALVRERLDADPLSNAGLAEPADALGVSVPHLIRTFTAAYGISPHRYLIGRRLDLARALLLDQVPAAEVATRAGFFDQSHLTRHFSRFLGTTPRRYQRSAGR</sequence>
<dbReference type="InterPro" id="IPR003313">
    <property type="entry name" value="AraC-bd"/>
</dbReference>
<dbReference type="RefSeq" id="WP_094406400.1">
    <property type="nucleotide sequence ID" value="NZ_NMVO01000016.1"/>
</dbReference>
<organism evidence="5 6">
    <name type="scientific">Enemella evansiae</name>
    <dbReference type="NCBI Taxonomy" id="2016499"/>
    <lineage>
        <taxon>Bacteria</taxon>
        <taxon>Bacillati</taxon>
        <taxon>Actinomycetota</taxon>
        <taxon>Actinomycetes</taxon>
        <taxon>Propionibacteriales</taxon>
        <taxon>Propionibacteriaceae</taxon>
        <taxon>Enemella</taxon>
    </lineage>
</organism>
<gene>
    <name evidence="5" type="ORF">CGZ94_16510</name>
</gene>
<dbReference type="PROSITE" id="PS01124">
    <property type="entry name" value="HTH_ARAC_FAMILY_2"/>
    <property type="match status" value="1"/>
</dbReference>
<dbReference type="Proteomes" id="UP000215896">
    <property type="component" value="Unassembled WGS sequence"/>
</dbReference>
<protein>
    <submittedName>
        <fullName evidence="5">AraC family transcriptional regulator</fullName>
    </submittedName>
</protein>
<dbReference type="GO" id="GO:0043565">
    <property type="term" value="F:sequence-specific DNA binding"/>
    <property type="evidence" value="ECO:0007669"/>
    <property type="project" value="InterPro"/>
</dbReference>
<evidence type="ECO:0000313" key="6">
    <source>
        <dbReference type="Proteomes" id="UP000215896"/>
    </source>
</evidence>
<evidence type="ECO:0000256" key="3">
    <source>
        <dbReference type="ARBA" id="ARBA00023163"/>
    </source>
</evidence>
<dbReference type="Pfam" id="PF12833">
    <property type="entry name" value="HTH_18"/>
    <property type="match status" value="1"/>
</dbReference>
<keyword evidence="6" id="KW-1185">Reference proteome</keyword>
<dbReference type="EMBL" id="NMVO01000016">
    <property type="protein sequence ID" value="OYO10765.1"/>
    <property type="molecule type" value="Genomic_DNA"/>
</dbReference>
<proteinExistence type="predicted"/>
<reference evidence="5 6" key="1">
    <citation type="submission" date="2017-07" db="EMBL/GenBank/DDBJ databases">
        <title>Draft whole genome sequences of clinical Proprionibacteriaceae strains.</title>
        <authorList>
            <person name="Bernier A.-M."/>
            <person name="Bernard K."/>
            <person name="Domingo M.-C."/>
        </authorList>
    </citation>
    <scope>NUCLEOTIDE SEQUENCE [LARGE SCALE GENOMIC DNA]</scope>
    <source>
        <strain evidence="5 6">NML 030167</strain>
    </source>
</reference>
<dbReference type="SUPFAM" id="SSF46689">
    <property type="entry name" value="Homeodomain-like"/>
    <property type="match status" value="2"/>
</dbReference>
<dbReference type="InterPro" id="IPR009057">
    <property type="entry name" value="Homeodomain-like_sf"/>
</dbReference>
<comment type="caution">
    <text evidence="5">The sequence shown here is derived from an EMBL/GenBank/DDBJ whole genome shotgun (WGS) entry which is preliminary data.</text>
</comment>
<dbReference type="Gene3D" id="1.10.10.60">
    <property type="entry name" value="Homeodomain-like"/>
    <property type="match status" value="1"/>
</dbReference>
<dbReference type="InterPro" id="IPR050204">
    <property type="entry name" value="AraC_XylS_family_regulators"/>
</dbReference>